<evidence type="ECO:0000256" key="17">
    <source>
        <dbReference type="HAMAP-Rule" id="MF_01965"/>
    </source>
</evidence>
<comment type="catalytic activity">
    <reaction evidence="2 18">
        <text>(6R)-NADPHX = (6S)-NADPHX</text>
        <dbReference type="Rhea" id="RHEA:32227"/>
        <dbReference type="ChEBI" id="CHEBI:64076"/>
        <dbReference type="ChEBI" id="CHEBI:64077"/>
        <dbReference type="EC" id="5.1.99.6"/>
    </reaction>
</comment>
<dbReference type="GO" id="GO:0052856">
    <property type="term" value="F:NAD(P)HX epimerase activity"/>
    <property type="evidence" value="ECO:0007669"/>
    <property type="project" value="UniProtKB-EC"/>
</dbReference>
<dbReference type="HOGENOM" id="CLU_024853_4_0_11"/>
<evidence type="ECO:0000256" key="14">
    <source>
        <dbReference type="ARBA" id="ARBA00025153"/>
    </source>
</evidence>
<dbReference type="GO" id="GO:0046496">
    <property type="term" value="P:nicotinamide nucleotide metabolic process"/>
    <property type="evidence" value="ECO:0007669"/>
    <property type="project" value="UniProtKB-UniRule"/>
</dbReference>
<feature type="binding site" evidence="17">
    <location>
        <begin position="377"/>
        <end position="381"/>
    </location>
    <ligand>
        <name>AMP</name>
        <dbReference type="ChEBI" id="CHEBI:456215"/>
    </ligand>
</feature>
<dbReference type="GO" id="GO:0005524">
    <property type="term" value="F:ATP binding"/>
    <property type="evidence" value="ECO:0007669"/>
    <property type="project" value="UniProtKB-UniRule"/>
</dbReference>
<evidence type="ECO:0000313" key="22">
    <source>
        <dbReference type="Proteomes" id="UP000033457"/>
    </source>
</evidence>
<dbReference type="PANTHER" id="PTHR12592:SF0">
    <property type="entry name" value="ATP-DEPENDENT (S)-NAD(P)H-HYDRATE DEHYDRATASE"/>
    <property type="match status" value="1"/>
</dbReference>
<evidence type="ECO:0000256" key="13">
    <source>
        <dbReference type="ARBA" id="ARBA00023268"/>
    </source>
</evidence>
<keyword evidence="6 17" id="KW-0547">Nucleotide-binding</keyword>
<dbReference type="PROSITE" id="PS01050">
    <property type="entry name" value="YJEF_C_2"/>
    <property type="match status" value="1"/>
</dbReference>
<dbReference type="GO" id="GO:0046872">
    <property type="term" value="F:metal ion binding"/>
    <property type="evidence" value="ECO:0007669"/>
    <property type="project" value="UniProtKB-UniRule"/>
</dbReference>
<feature type="binding site" evidence="17">
    <location>
        <position position="406"/>
    </location>
    <ligand>
        <name>(6S)-NADPHX</name>
        <dbReference type="ChEBI" id="CHEBI:64076"/>
    </ligand>
</feature>
<comment type="similarity">
    <text evidence="3 18">In the N-terminal section; belongs to the NnrE/AIBP family.</text>
</comment>
<keyword evidence="13" id="KW-0511">Multifunctional enzyme</keyword>
<evidence type="ECO:0000256" key="6">
    <source>
        <dbReference type="ARBA" id="ARBA00022741"/>
    </source>
</evidence>
<keyword evidence="5 18" id="KW-0479">Metal-binding</keyword>
<evidence type="ECO:0000256" key="8">
    <source>
        <dbReference type="ARBA" id="ARBA00022857"/>
    </source>
</evidence>
<dbReference type="InterPro" id="IPR029056">
    <property type="entry name" value="Ribokinase-like"/>
</dbReference>
<dbReference type="Pfam" id="PF03853">
    <property type="entry name" value="YjeF_N"/>
    <property type="match status" value="1"/>
</dbReference>
<evidence type="ECO:0000313" key="21">
    <source>
        <dbReference type="EMBL" id="AKE42206.1"/>
    </source>
</evidence>
<reference evidence="21 22" key="1">
    <citation type="journal article" date="2015" name="Genome Announc.">
        <title>Complete Genome Sequence of Corynebacterium kutscheri DSM 20755, a Corynebacterial Type Strain with Remarkably Low G+C Content of Chromosomal DNA.</title>
        <authorList>
            <person name="Ruckert C."/>
            <person name="Albersmeier A."/>
            <person name="Winkler A."/>
            <person name="Tauch A."/>
        </authorList>
    </citation>
    <scope>NUCLEOTIDE SEQUENCE [LARGE SCALE GENOMIC DNA]</scope>
    <source>
        <strain evidence="21 22">DSM 20755</strain>
    </source>
</reference>
<feature type="binding site" evidence="17">
    <location>
        <position position="301"/>
    </location>
    <ligand>
        <name>(6S)-NADPHX</name>
        <dbReference type="ChEBI" id="CHEBI:64076"/>
    </ligand>
</feature>
<comment type="cofactor">
    <cofactor evidence="17">
        <name>Mg(2+)</name>
        <dbReference type="ChEBI" id="CHEBI:18420"/>
    </cofactor>
</comment>
<dbReference type="Proteomes" id="UP000033457">
    <property type="component" value="Chromosome"/>
</dbReference>
<dbReference type="HAMAP" id="MF_01965">
    <property type="entry name" value="NADHX_dehydratase"/>
    <property type="match status" value="1"/>
</dbReference>
<evidence type="ECO:0000256" key="12">
    <source>
        <dbReference type="ARBA" id="ARBA00023239"/>
    </source>
</evidence>
<keyword evidence="11 18" id="KW-0413">Isomerase</keyword>
<comment type="catalytic activity">
    <reaction evidence="16 17 18">
        <text>(6S)-NADPHX + ADP = AMP + phosphate + NADPH + H(+)</text>
        <dbReference type="Rhea" id="RHEA:32235"/>
        <dbReference type="ChEBI" id="CHEBI:15378"/>
        <dbReference type="ChEBI" id="CHEBI:43474"/>
        <dbReference type="ChEBI" id="CHEBI:57783"/>
        <dbReference type="ChEBI" id="CHEBI:64076"/>
        <dbReference type="ChEBI" id="CHEBI:456215"/>
        <dbReference type="ChEBI" id="CHEBI:456216"/>
        <dbReference type="EC" id="4.2.1.136"/>
    </reaction>
</comment>
<dbReference type="Pfam" id="PF01256">
    <property type="entry name" value="Carb_kinase"/>
    <property type="match status" value="1"/>
</dbReference>
<gene>
    <name evidence="17" type="primary">nnrD</name>
    <name evidence="21" type="ORF">UL82_10360</name>
</gene>
<comment type="cofactor">
    <cofactor evidence="18">
        <name>K(+)</name>
        <dbReference type="ChEBI" id="CHEBI:29103"/>
    </cofactor>
    <text evidence="18">Binds 1 potassium ion per subunit.</text>
</comment>
<dbReference type="Gene3D" id="3.40.50.10260">
    <property type="entry name" value="YjeF N-terminal domain"/>
    <property type="match status" value="1"/>
</dbReference>
<sequence>MSDTRYPYALYAEEIRTLEAPLINALPDGLMKSAAHAVAGAAEEILAHNTSCRIHIFAGSGGNGGDGLYAGAELIRRGFIVTASGDSFYPPAYAAYKQAGGKIVDKPDKADLYIDAIVGLAGRDLDYSLPTDAAILAVDLPSGMAADTGAGRYTPATYTITFGCLRRAHALNPDCGQVLLADVDIPGHPSLGELAAQRAHRHTDIAVQASVYRQPHSLDLPGFPQLKSFEPGMHDNKYTGGVVGLYAGSPTYPGAGLLCATAAVRASSSLVRFYGDRDVVWQLPEVVLHPGRVQSLVIGPGFGDQPQILAQVLAEDLPVLIDADALTTLSQHPELINQVTHRKAPTVLTPHAGEFARFDAADPEELAKKLGCIVLLKGRLTFITDSHRSVAINAGHSWNATAGSGDVLAGLLGAWLARNPNDVFDTIIAGVHAHNLAGWLSAHTAYGMAPISARQIAEHISPAIALMTEQPQYYT</sequence>
<dbReference type="InterPro" id="IPR036652">
    <property type="entry name" value="YjeF_N_dom_sf"/>
</dbReference>
<dbReference type="STRING" id="35755.UL82_10360"/>
<dbReference type="InterPro" id="IPR030677">
    <property type="entry name" value="Nnr"/>
</dbReference>
<proteinExistence type="inferred from homology"/>
<evidence type="ECO:0000256" key="15">
    <source>
        <dbReference type="ARBA" id="ARBA00048238"/>
    </source>
</evidence>
<evidence type="ECO:0000256" key="5">
    <source>
        <dbReference type="ARBA" id="ARBA00022723"/>
    </source>
</evidence>
<dbReference type="PROSITE" id="PS51385">
    <property type="entry name" value="YJEF_N"/>
    <property type="match status" value="1"/>
</dbReference>
<keyword evidence="12 17" id="KW-0456">Lyase</keyword>
<dbReference type="KEGG" id="cku:UL82_10360"/>
<dbReference type="PIRSF" id="PIRSF017184">
    <property type="entry name" value="Nnr"/>
    <property type="match status" value="1"/>
</dbReference>
<feature type="binding site" evidence="17">
    <location>
        <position position="405"/>
    </location>
    <ligand>
        <name>AMP</name>
        <dbReference type="ChEBI" id="CHEBI:456215"/>
    </ligand>
</feature>
<dbReference type="OrthoDB" id="9806925at2"/>
<evidence type="ECO:0000256" key="2">
    <source>
        <dbReference type="ARBA" id="ARBA00000909"/>
    </source>
</evidence>
<dbReference type="AlphaFoldDB" id="A0A0F6TE67"/>
<dbReference type="CDD" id="cd01171">
    <property type="entry name" value="YXKO-related"/>
    <property type="match status" value="1"/>
</dbReference>
<comment type="function">
    <text evidence="14 18">Bifunctional enzyme that catalyzes the epimerization of the S- and R-forms of NAD(P)HX and the dehydration of the S-form of NAD(P)HX at the expense of ADP, which is converted to AMP. This allows the repair of both epimers of NAD(P)HX, a damaged form of NAD(P)H that is a result of enzymatic or heat-dependent hydration.</text>
</comment>
<keyword evidence="22" id="KW-1185">Reference proteome</keyword>
<keyword evidence="8 17" id="KW-0521">NADP</keyword>
<dbReference type="SUPFAM" id="SSF64153">
    <property type="entry name" value="YjeF N-terminal domain-like"/>
    <property type="match status" value="1"/>
</dbReference>
<comment type="catalytic activity">
    <reaction evidence="1 18">
        <text>(6R)-NADHX = (6S)-NADHX</text>
        <dbReference type="Rhea" id="RHEA:32215"/>
        <dbReference type="ChEBI" id="CHEBI:64074"/>
        <dbReference type="ChEBI" id="CHEBI:64075"/>
        <dbReference type="EC" id="5.1.99.6"/>
    </reaction>
</comment>
<evidence type="ECO:0000256" key="16">
    <source>
        <dbReference type="ARBA" id="ARBA00049209"/>
    </source>
</evidence>
<evidence type="ECO:0000256" key="3">
    <source>
        <dbReference type="ARBA" id="ARBA00006001"/>
    </source>
</evidence>
<comment type="catalytic activity">
    <reaction evidence="15 17 18">
        <text>(6S)-NADHX + ADP = AMP + phosphate + NADH + H(+)</text>
        <dbReference type="Rhea" id="RHEA:32223"/>
        <dbReference type="ChEBI" id="CHEBI:15378"/>
        <dbReference type="ChEBI" id="CHEBI:43474"/>
        <dbReference type="ChEBI" id="CHEBI:57945"/>
        <dbReference type="ChEBI" id="CHEBI:64074"/>
        <dbReference type="ChEBI" id="CHEBI:456215"/>
        <dbReference type="ChEBI" id="CHEBI:456216"/>
        <dbReference type="EC" id="4.2.1.136"/>
    </reaction>
</comment>
<evidence type="ECO:0000256" key="11">
    <source>
        <dbReference type="ARBA" id="ARBA00023235"/>
    </source>
</evidence>
<dbReference type="GO" id="GO:0052855">
    <property type="term" value="F:ADP-dependent NAD(P)H-hydrate dehydratase activity"/>
    <property type="evidence" value="ECO:0007669"/>
    <property type="project" value="UniProtKB-UniRule"/>
</dbReference>
<evidence type="ECO:0000259" key="20">
    <source>
        <dbReference type="PROSITE" id="PS51385"/>
    </source>
</evidence>
<comment type="similarity">
    <text evidence="17">Belongs to the NnrD/CARKD family.</text>
</comment>
<dbReference type="RefSeq" id="WP_046440852.1">
    <property type="nucleotide sequence ID" value="NZ_CP011312.1"/>
</dbReference>
<accession>A0A0F6TE67</accession>
<evidence type="ECO:0000256" key="7">
    <source>
        <dbReference type="ARBA" id="ARBA00022840"/>
    </source>
</evidence>
<keyword evidence="9 18" id="KW-0630">Potassium</keyword>
<organism evidence="21 22">
    <name type="scientific">Corynebacterium kutscheri</name>
    <dbReference type="NCBI Taxonomy" id="35755"/>
    <lineage>
        <taxon>Bacteria</taxon>
        <taxon>Bacillati</taxon>
        <taxon>Actinomycetota</taxon>
        <taxon>Actinomycetes</taxon>
        <taxon>Mycobacteriales</taxon>
        <taxon>Corynebacteriaceae</taxon>
        <taxon>Corynebacterium</taxon>
    </lineage>
</organism>
<comment type="subunit">
    <text evidence="17">Homotetramer.</text>
</comment>
<name>A0A0F6TE67_9CORY</name>
<evidence type="ECO:0000256" key="18">
    <source>
        <dbReference type="PIRNR" id="PIRNR017184"/>
    </source>
</evidence>
<feature type="binding site" evidence="17">
    <location>
        <position position="351"/>
    </location>
    <ligand>
        <name>(6S)-NADPHX</name>
        <dbReference type="ChEBI" id="CHEBI:64076"/>
    </ligand>
</feature>
<dbReference type="GO" id="GO:0016301">
    <property type="term" value="F:kinase activity"/>
    <property type="evidence" value="ECO:0007669"/>
    <property type="project" value="UniProtKB-KW"/>
</dbReference>
<dbReference type="EMBL" id="CP011312">
    <property type="protein sequence ID" value="AKE42206.1"/>
    <property type="molecule type" value="Genomic_DNA"/>
</dbReference>
<dbReference type="PROSITE" id="PS51383">
    <property type="entry name" value="YJEF_C_3"/>
    <property type="match status" value="1"/>
</dbReference>
<protein>
    <recommendedName>
        <fullName evidence="17">ADP-dependent (S)-NAD(P)H-hydrate dehydratase</fullName>
        <ecNumber evidence="17">4.2.1.136</ecNumber>
    </recommendedName>
    <alternativeName>
        <fullName evidence="17">ADP-dependent NAD(P)HX dehydratase</fullName>
    </alternativeName>
</protein>
<feature type="domain" description="YjeF C-terminal" evidence="19">
    <location>
        <begin position="220"/>
        <end position="467"/>
    </location>
</feature>
<dbReference type="SUPFAM" id="SSF53613">
    <property type="entry name" value="Ribokinase-like"/>
    <property type="match status" value="1"/>
</dbReference>
<evidence type="ECO:0000256" key="1">
    <source>
        <dbReference type="ARBA" id="ARBA00000013"/>
    </source>
</evidence>
<dbReference type="PANTHER" id="PTHR12592">
    <property type="entry name" value="ATP-DEPENDENT (S)-NAD(P)H-HYDRATE DEHYDRATASE FAMILY MEMBER"/>
    <property type="match status" value="1"/>
</dbReference>
<evidence type="ECO:0000256" key="9">
    <source>
        <dbReference type="ARBA" id="ARBA00022958"/>
    </source>
</evidence>
<dbReference type="Gene3D" id="3.40.1190.20">
    <property type="match status" value="1"/>
</dbReference>
<evidence type="ECO:0000256" key="10">
    <source>
        <dbReference type="ARBA" id="ARBA00023027"/>
    </source>
</evidence>
<dbReference type="GO" id="GO:0110051">
    <property type="term" value="P:metabolite repair"/>
    <property type="evidence" value="ECO:0007669"/>
    <property type="project" value="TreeGrafter"/>
</dbReference>
<comment type="function">
    <text evidence="17">Catalyzes the dehydration of the S-form of NAD(P)HX at the expense of ADP, which is converted to AMP. Together with NAD(P)HX epimerase, which catalyzes the epimerization of the S- and R-forms, the enzyme allows the repair of both epimers of NAD(P)HX, a damaged form of NAD(P)H that is a result of enzymatic or heat-dependent hydration.</text>
</comment>
<feature type="domain" description="YjeF N-terminal" evidence="20">
    <location>
        <begin position="10"/>
        <end position="191"/>
    </location>
</feature>
<feature type="binding site" evidence="17">
    <location>
        <position position="255"/>
    </location>
    <ligand>
        <name>(6S)-NADPHX</name>
        <dbReference type="ChEBI" id="CHEBI:64076"/>
    </ligand>
</feature>
<dbReference type="InterPro" id="IPR004443">
    <property type="entry name" value="YjeF_N_dom"/>
</dbReference>
<keyword evidence="7 17" id="KW-0067">ATP-binding</keyword>
<dbReference type="EC" id="4.2.1.136" evidence="17"/>
<evidence type="ECO:0000259" key="19">
    <source>
        <dbReference type="PROSITE" id="PS51383"/>
    </source>
</evidence>
<evidence type="ECO:0000256" key="4">
    <source>
        <dbReference type="ARBA" id="ARBA00009524"/>
    </source>
</evidence>
<dbReference type="InterPro" id="IPR000631">
    <property type="entry name" value="CARKD"/>
</dbReference>
<comment type="similarity">
    <text evidence="4 18">In the C-terminal section; belongs to the NnrD/CARKD family.</text>
</comment>
<keyword evidence="21" id="KW-0808">Transferase</keyword>
<dbReference type="InterPro" id="IPR017953">
    <property type="entry name" value="Carbohydrate_kinase_pred_CS"/>
</dbReference>
<keyword evidence="21" id="KW-0418">Kinase</keyword>
<keyword evidence="10 17" id="KW-0520">NAD</keyword>